<name>A0ABX1GAH7_9GAMM</name>
<evidence type="ECO:0000313" key="4">
    <source>
        <dbReference type="Proteomes" id="UP000765845"/>
    </source>
</evidence>
<dbReference type="InterPro" id="IPR038351">
    <property type="entry name" value="MCD_N_sf"/>
</dbReference>
<proteinExistence type="predicted"/>
<dbReference type="InterPro" id="IPR042303">
    <property type="entry name" value="Malonyl_CoA_deC_C_sf"/>
</dbReference>
<feature type="domain" description="Malonyl-CoA decarboxylase C-terminal" evidence="1">
    <location>
        <begin position="174"/>
        <end position="416"/>
    </location>
</feature>
<dbReference type="Gene3D" id="3.40.630.150">
    <property type="entry name" value="Malonyl-CoA decarboxylase, catalytic domain"/>
    <property type="match status" value="1"/>
</dbReference>
<evidence type="ECO:0000313" key="3">
    <source>
        <dbReference type="EMBL" id="NKI16168.1"/>
    </source>
</evidence>
<dbReference type="Gene3D" id="1.20.140.90">
    <property type="entry name" value="Malonyl-CoA decarboxylase, oligemerization domain"/>
    <property type="match status" value="1"/>
</dbReference>
<dbReference type="InterPro" id="IPR035372">
    <property type="entry name" value="MCD_N"/>
</dbReference>
<dbReference type="PANTHER" id="PTHR28641:SF1">
    <property type="entry name" value="MALONYL-COA DECARBOXYLASE, MITOCHONDRIAL"/>
    <property type="match status" value="1"/>
</dbReference>
<dbReference type="Pfam" id="PF17408">
    <property type="entry name" value="MCD_N"/>
    <property type="match status" value="1"/>
</dbReference>
<organism evidence="3 4">
    <name type="scientific">Spongiibacter thalassae</name>
    <dbReference type="NCBI Taxonomy" id="2721624"/>
    <lineage>
        <taxon>Bacteria</taxon>
        <taxon>Pseudomonadati</taxon>
        <taxon>Pseudomonadota</taxon>
        <taxon>Gammaproteobacteria</taxon>
        <taxon>Cellvibrionales</taxon>
        <taxon>Spongiibacteraceae</taxon>
        <taxon>Spongiibacter</taxon>
    </lineage>
</organism>
<sequence>MPTVNTKLSRWKQSVQKYLFAAPAIGKAEKAELTLEEFRREAQTCIDAPFGEVDARNRAARLGAAYAAFDEETRAEVLLMLLREFGPDRSEIDRCIERYQQCRDDDCEGAALALSRALQPRRMALLTRFTSLPDGVKFLVDMRSEILALTRRHRELKTLDADFANLFKLWFDPGFLDIERVTWMSPGSVLEKLTEYEANHSIVSWKDLKNRLDGDRRCYTLFHPRMPQEPLTILHVALNRGIAANVQQLLDVETPITDPEEADTAVFYSITSPQKGLRGISFGEYLIKQAVKELRSELPDLHTFVTLSPVPGFRSWLDSHVVEADFDNLPFSPVTLDSALDSLVSTPEPPWRPELEKLLSRKCLEYLTTMEGGRPLNSVARFHLRNGAYIHRINLFGDMSKNGLRNAAGMMVNYGYNLRQMESNLTLLQGGKLPVAGAVLKQAKAAGLNTEHLEGV</sequence>
<dbReference type="Proteomes" id="UP000765845">
    <property type="component" value="Unassembled WGS sequence"/>
</dbReference>
<gene>
    <name evidence="3" type="ORF">HCU74_01925</name>
</gene>
<dbReference type="Pfam" id="PF05292">
    <property type="entry name" value="MCD"/>
    <property type="match status" value="1"/>
</dbReference>
<evidence type="ECO:0000259" key="2">
    <source>
        <dbReference type="Pfam" id="PF17408"/>
    </source>
</evidence>
<feature type="domain" description="Malonyl-CoA decarboxylase N-terminal" evidence="2">
    <location>
        <begin position="85"/>
        <end position="171"/>
    </location>
</feature>
<keyword evidence="4" id="KW-1185">Reference proteome</keyword>
<accession>A0ABX1GAH7</accession>
<dbReference type="InterPro" id="IPR007956">
    <property type="entry name" value="Malonyl_CoA_deC_C"/>
</dbReference>
<comment type="caution">
    <text evidence="3">The sequence shown here is derived from an EMBL/GenBank/DDBJ whole genome shotgun (WGS) entry which is preliminary data.</text>
</comment>
<dbReference type="PANTHER" id="PTHR28641">
    <property type="match status" value="1"/>
</dbReference>
<dbReference type="EMBL" id="JAAWWK010000001">
    <property type="protein sequence ID" value="NKI16168.1"/>
    <property type="molecule type" value="Genomic_DNA"/>
</dbReference>
<dbReference type="InterPro" id="IPR038917">
    <property type="entry name" value="Malonyl_CoA_deC"/>
</dbReference>
<protein>
    <submittedName>
        <fullName evidence="3">Malonyl-CoA decarboxylase</fullName>
    </submittedName>
</protein>
<evidence type="ECO:0000259" key="1">
    <source>
        <dbReference type="Pfam" id="PF05292"/>
    </source>
</evidence>
<dbReference type="RefSeq" id="WP_168448703.1">
    <property type="nucleotide sequence ID" value="NZ_JAAWWK010000001.1"/>
</dbReference>
<reference evidence="3 4" key="1">
    <citation type="submission" date="2020-04" db="EMBL/GenBank/DDBJ databases">
        <authorList>
            <person name="Yoon J."/>
        </authorList>
    </citation>
    <scope>NUCLEOTIDE SEQUENCE [LARGE SCALE GENOMIC DNA]</scope>
    <source>
        <strain evidence="3 4">KMU-166</strain>
    </source>
</reference>